<evidence type="ECO:0000256" key="2">
    <source>
        <dbReference type="ARBA" id="ARBA00022771"/>
    </source>
</evidence>
<name>A0A8T2J6K6_9PIPI</name>
<proteinExistence type="predicted"/>
<keyword evidence="1" id="KW-0479">Metal-binding</keyword>
<dbReference type="Proteomes" id="UP000812440">
    <property type="component" value="Chromosome 3"/>
</dbReference>
<keyword evidence="7" id="KW-1185">Reference proteome</keyword>
<comment type="caution">
    <text evidence="6">The sequence shown here is derived from an EMBL/GenBank/DDBJ whole genome shotgun (WGS) entry which is preliminary data.</text>
</comment>
<accession>A0A8T2J6K6</accession>
<dbReference type="SMART" id="SM00064">
    <property type="entry name" value="FYVE"/>
    <property type="match status" value="1"/>
</dbReference>
<feature type="domain" description="FYVE-type" evidence="5">
    <location>
        <begin position="431"/>
        <end position="487"/>
    </location>
</feature>
<dbReference type="InterPro" id="IPR013083">
    <property type="entry name" value="Znf_RING/FYVE/PHD"/>
</dbReference>
<dbReference type="Gene3D" id="3.30.40.10">
    <property type="entry name" value="Zinc/RING finger domain, C3HC4 (zinc finger)"/>
    <property type="match status" value="1"/>
</dbReference>
<reference evidence="6" key="1">
    <citation type="thesis" date="2020" institute="ProQuest LLC" country="789 East Eisenhower Parkway, Ann Arbor, MI, USA">
        <title>Comparative Genomics and Chromosome Evolution.</title>
        <authorList>
            <person name="Mudd A.B."/>
        </authorList>
    </citation>
    <scope>NUCLEOTIDE SEQUENCE</scope>
    <source>
        <strain evidence="6">Female2</strain>
        <tissue evidence="6">Blood</tissue>
    </source>
</reference>
<dbReference type="PROSITE" id="PS50178">
    <property type="entry name" value="ZF_FYVE"/>
    <property type="match status" value="1"/>
</dbReference>
<evidence type="ECO:0000256" key="3">
    <source>
        <dbReference type="ARBA" id="ARBA00022833"/>
    </source>
</evidence>
<dbReference type="OrthoDB" id="20035at2759"/>
<organism evidence="6 7">
    <name type="scientific">Hymenochirus boettgeri</name>
    <name type="common">Congo dwarf clawed frog</name>
    <dbReference type="NCBI Taxonomy" id="247094"/>
    <lineage>
        <taxon>Eukaryota</taxon>
        <taxon>Metazoa</taxon>
        <taxon>Chordata</taxon>
        <taxon>Craniata</taxon>
        <taxon>Vertebrata</taxon>
        <taxon>Euteleostomi</taxon>
        <taxon>Amphibia</taxon>
        <taxon>Batrachia</taxon>
        <taxon>Anura</taxon>
        <taxon>Pipoidea</taxon>
        <taxon>Pipidae</taxon>
        <taxon>Pipinae</taxon>
        <taxon>Hymenochirus</taxon>
    </lineage>
</organism>
<protein>
    <recommendedName>
        <fullName evidence="5">FYVE-type domain-containing protein</fullName>
    </recommendedName>
</protein>
<evidence type="ECO:0000256" key="4">
    <source>
        <dbReference type="PROSITE-ProRule" id="PRU00091"/>
    </source>
</evidence>
<dbReference type="EMBL" id="JAACNH010000006">
    <property type="protein sequence ID" value="KAG8439403.1"/>
    <property type="molecule type" value="Genomic_DNA"/>
</dbReference>
<dbReference type="InterPro" id="IPR000306">
    <property type="entry name" value="Znf_FYVE"/>
</dbReference>
<evidence type="ECO:0000313" key="7">
    <source>
        <dbReference type="Proteomes" id="UP000812440"/>
    </source>
</evidence>
<evidence type="ECO:0000313" key="6">
    <source>
        <dbReference type="EMBL" id="KAG8439403.1"/>
    </source>
</evidence>
<keyword evidence="3" id="KW-0862">Zinc</keyword>
<dbReference type="AlphaFoldDB" id="A0A8T2J6K6"/>
<dbReference type="SUPFAM" id="SSF57903">
    <property type="entry name" value="FYVE/PHD zinc finger"/>
    <property type="match status" value="1"/>
</dbReference>
<gene>
    <name evidence="6" type="ORF">GDO86_005568</name>
</gene>
<dbReference type="Pfam" id="PF01363">
    <property type="entry name" value="FYVE"/>
    <property type="match status" value="1"/>
</dbReference>
<dbReference type="PANTHER" id="PTHR46465:SF4">
    <property type="entry name" value="FYVE-TYPE DOMAIN-CONTAINING PROTEIN"/>
    <property type="match status" value="1"/>
</dbReference>
<dbReference type="GO" id="GO:0008270">
    <property type="term" value="F:zinc ion binding"/>
    <property type="evidence" value="ECO:0007669"/>
    <property type="project" value="UniProtKB-KW"/>
</dbReference>
<dbReference type="PANTHER" id="PTHR46465">
    <property type="entry name" value="LATERAL SIGNALING TARGET PROTEIN 2 HOMOLOG"/>
    <property type="match status" value="1"/>
</dbReference>
<sequence>MLALIEQLLEQCVPTKRQQRDYLLKFPDEIVNESMATHLLFAAELLVGGTYVEVEEANGILLRPLAKNLLHSLADLRYILREQSLEDPGIYPETMHQALLQYDSLYSEFELRYVSLIVSIKTPEEIYARQEVAVLFCETVSRALKQGYLSQELIDDCEPELMISIPRLAIISGLLIYPDGPLDLQKSPEEMCGLFSPFHGLLKKIRELLCILTEEELLALERALCSASQEGSSLHYSSTPHNRWKISCHRGTTPELKPTVLEVSENSKTKVRCSWESHATNIQCQNKTPGIINSNCDYGSCKSVPSFPERELEGHKLDVCENTEEAKSQHRNITYRNWKFQDLRSRYRSDSDMLHRLFVCIAGVADQLQTNFASDLRIILKTVFETMSSKQQVEREKTVDDALRLSDCYLCQNNMENNNQTKSVAPKWVPDRASSLCMSCCASFTLLRRRHHCRCCGKIFCSRCSAYTTSLPHVDSTQLVRVCSHCYHVHCVPVNYHRVR</sequence>
<evidence type="ECO:0000259" key="5">
    <source>
        <dbReference type="PROSITE" id="PS50178"/>
    </source>
</evidence>
<dbReference type="InterPro" id="IPR051118">
    <property type="entry name" value="LST-2"/>
</dbReference>
<keyword evidence="2 4" id="KW-0863">Zinc-finger</keyword>
<dbReference type="InterPro" id="IPR011011">
    <property type="entry name" value="Znf_FYVE_PHD"/>
</dbReference>
<dbReference type="InterPro" id="IPR017455">
    <property type="entry name" value="Znf_FYVE-rel"/>
</dbReference>
<dbReference type="GO" id="GO:0031901">
    <property type="term" value="C:early endosome membrane"/>
    <property type="evidence" value="ECO:0007669"/>
    <property type="project" value="TreeGrafter"/>
</dbReference>
<evidence type="ECO:0000256" key="1">
    <source>
        <dbReference type="ARBA" id="ARBA00022723"/>
    </source>
</evidence>